<evidence type="ECO:0000313" key="3">
    <source>
        <dbReference type="Proteomes" id="UP000000305"/>
    </source>
</evidence>
<gene>
    <name evidence="1" type="ORF">DAPPUDRAFT_316309</name>
    <name evidence="2" type="ORF">DAPPUDRAFT_316310</name>
</gene>
<name>E9GCH6_DAPPU</name>
<dbReference type="HOGENOM" id="CLU_2529710_0_0_1"/>
<dbReference type="EMBL" id="GL732539">
    <property type="protein sequence ID" value="EFX82562.1"/>
    <property type="molecule type" value="Genomic_DNA"/>
</dbReference>
<dbReference type="Proteomes" id="UP000000305">
    <property type="component" value="Unassembled WGS sequence"/>
</dbReference>
<dbReference type="KEGG" id="dpx:DAPPUDRAFT_316309"/>
<evidence type="ECO:0000313" key="1">
    <source>
        <dbReference type="EMBL" id="EFX82562.1"/>
    </source>
</evidence>
<keyword evidence="3" id="KW-1185">Reference proteome</keyword>
<dbReference type="EMBL" id="GL732539">
    <property type="protein sequence ID" value="EFX82866.1"/>
    <property type="molecule type" value="Genomic_DNA"/>
</dbReference>
<sequence>MVSTNTSFITVLLKHITNPSTDQSIIPSSREPWVSKLALQTLCEVMSFQEKGQGLSQQDSLFSNSSRSFESPLYFLTQALLFGG</sequence>
<accession>E9GCH6</accession>
<dbReference type="KEGG" id="dpx:DAPPUDRAFT_316310"/>
<evidence type="ECO:0000313" key="2">
    <source>
        <dbReference type="EMBL" id="EFX82866.1"/>
    </source>
</evidence>
<protein>
    <submittedName>
        <fullName evidence="1">Uncharacterized protein</fullName>
    </submittedName>
</protein>
<reference evidence="1 3" key="1">
    <citation type="journal article" date="2011" name="Science">
        <title>The ecoresponsive genome of Daphnia pulex.</title>
        <authorList>
            <person name="Colbourne J.K."/>
            <person name="Pfrender M.E."/>
            <person name="Gilbert D."/>
            <person name="Thomas W.K."/>
            <person name="Tucker A."/>
            <person name="Oakley T.H."/>
            <person name="Tokishita S."/>
            <person name="Aerts A."/>
            <person name="Arnold G.J."/>
            <person name="Basu M.K."/>
            <person name="Bauer D.J."/>
            <person name="Caceres C.E."/>
            <person name="Carmel L."/>
            <person name="Casola C."/>
            <person name="Choi J.H."/>
            <person name="Detter J.C."/>
            <person name="Dong Q."/>
            <person name="Dusheyko S."/>
            <person name="Eads B.D."/>
            <person name="Frohlich T."/>
            <person name="Geiler-Samerotte K.A."/>
            <person name="Gerlach D."/>
            <person name="Hatcher P."/>
            <person name="Jogdeo S."/>
            <person name="Krijgsveld J."/>
            <person name="Kriventseva E.V."/>
            <person name="Kultz D."/>
            <person name="Laforsch C."/>
            <person name="Lindquist E."/>
            <person name="Lopez J."/>
            <person name="Manak J.R."/>
            <person name="Muller J."/>
            <person name="Pangilinan J."/>
            <person name="Patwardhan R.P."/>
            <person name="Pitluck S."/>
            <person name="Pritham E.J."/>
            <person name="Rechtsteiner A."/>
            <person name="Rho M."/>
            <person name="Rogozin I.B."/>
            <person name="Sakarya O."/>
            <person name="Salamov A."/>
            <person name="Schaack S."/>
            <person name="Shapiro H."/>
            <person name="Shiga Y."/>
            <person name="Skalitzky C."/>
            <person name="Smith Z."/>
            <person name="Souvorov A."/>
            <person name="Sung W."/>
            <person name="Tang Z."/>
            <person name="Tsuchiya D."/>
            <person name="Tu H."/>
            <person name="Vos H."/>
            <person name="Wang M."/>
            <person name="Wolf Y.I."/>
            <person name="Yamagata H."/>
            <person name="Yamada T."/>
            <person name="Ye Y."/>
            <person name="Shaw J.R."/>
            <person name="Andrews J."/>
            <person name="Crease T.J."/>
            <person name="Tang H."/>
            <person name="Lucas S.M."/>
            <person name="Robertson H.M."/>
            <person name="Bork P."/>
            <person name="Koonin E.V."/>
            <person name="Zdobnov E.M."/>
            <person name="Grigoriev I.V."/>
            <person name="Lynch M."/>
            <person name="Boore J.L."/>
        </authorList>
    </citation>
    <scope>NUCLEOTIDE SEQUENCE [LARGE SCALE GENOMIC DNA]</scope>
</reference>
<organism evidence="1 3">
    <name type="scientific">Daphnia pulex</name>
    <name type="common">Water flea</name>
    <dbReference type="NCBI Taxonomy" id="6669"/>
    <lineage>
        <taxon>Eukaryota</taxon>
        <taxon>Metazoa</taxon>
        <taxon>Ecdysozoa</taxon>
        <taxon>Arthropoda</taxon>
        <taxon>Crustacea</taxon>
        <taxon>Branchiopoda</taxon>
        <taxon>Diplostraca</taxon>
        <taxon>Cladocera</taxon>
        <taxon>Anomopoda</taxon>
        <taxon>Daphniidae</taxon>
        <taxon>Daphnia</taxon>
    </lineage>
</organism>
<proteinExistence type="predicted"/>
<dbReference type="AlphaFoldDB" id="E9GCH6"/>